<keyword evidence="2" id="KW-1185">Reference proteome</keyword>
<comment type="caution">
    <text evidence="1">The sequence shown here is derived from an EMBL/GenBank/DDBJ whole genome shotgun (WGS) entry which is preliminary data.</text>
</comment>
<dbReference type="AlphaFoldDB" id="C0D4V3"/>
<evidence type="ECO:0000313" key="2">
    <source>
        <dbReference type="Proteomes" id="UP000004756"/>
    </source>
</evidence>
<dbReference type="EMBL" id="ACCJ01000351">
    <property type="protein sequence ID" value="EEG53631.1"/>
    <property type="molecule type" value="Genomic_DNA"/>
</dbReference>
<protein>
    <submittedName>
        <fullName evidence="1">Uncharacterized protein</fullName>
    </submittedName>
</protein>
<sequence>MAFLSIFIPFQTAIAGPQTLVLPVRAGISPLNVLIHILSSTMG</sequence>
<accession>C0D4V3</accession>
<organism evidence="1 2">
    <name type="scientific">[Clostridium] asparagiforme DSM 15981</name>
    <dbReference type="NCBI Taxonomy" id="518636"/>
    <lineage>
        <taxon>Bacteria</taxon>
        <taxon>Bacillati</taxon>
        <taxon>Bacillota</taxon>
        <taxon>Clostridia</taxon>
        <taxon>Lachnospirales</taxon>
        <taxon>Lachnospiraceae</taxon>
        <taxon>Enterocloster</taxon>
    </lineage>
</organism>
<evidence type="ECO:0000313" key="1">
    <source>
        <dbReference type="EMBL" id="EEG53631.1"/>
    </source>
</evidence>
<dbReference type="Proteomes" id="UP000004756">
    <property type="component" value="Unassembled WGS sequence"/>
</dbReference>
<reference evidence="1 2" key="1">
    <citation type="submission" date="2009-02" db="EMBL/GenBank/DDBJ databases">
        <title>Draft genome sequence of Clostridium asparagiforme (DSM 15981).</title>
        <authorList>
            <person name="Sudarsanam P."/>
            <person name="Ley R."/>
            <person name="Guruge J."/>
            <person name="Turnbaugh P.J."/>
            <person name="Mahowald M."/>
            <person name="Liep D."/>
            <person name="Gordon J."/>
        </authorList>
    </citation>
    <scope>NUCLEOTIDE SEQUENCE [LARGE SCALE GENOMIC DNA]</scope>
    <source>
        <strain evidence="1 2">DSM 15981</strain>
    </source>
</reference>
<dbReference type="HOGENOM" id="CLU_3231560_0_0_9"/>
<name>C0D4V3_9FIRM</name>
<proteinExistence type="predicted"/>
<gene>
    <name evidence="1" type="ORF">CLOSTASPAR_04298</name>
</gene>